<gene>
    <name evidence="5" type="ordered locus">Ppro_3606</name>
</gene>
<evidence type="ECO:0000256" key="1">
    <source>
        <dbReference type="ARBA" id="ARBA00009275"/>
    </source>
</evidence>
<dbReference type="GO" id="GO:0005829">
    <property type="term" value="C:cytosol"/>
    <property type="evidence" value="ECO:0007669"/>
    <property type="project" value="TreeGrafter"/>
</dbReference>
<dbReference type="InterPro" id="IPR001130">
    <property type="entry name" value="TatD-like"/>
</dbReference>
<dbReference type="KEGG" id="ppd:Ppro_3606"/>
<evidence type="ECO:0000313" key="6">
    <source>
        <dbReference type="Proteomes" id="UP000006732"/>
    </source>
</evidence>
<dbReference type="EMBL" id="CP000482">
    <property type="protein sequence ID" value="ABL01198.1"/>
    <property type="molecule type" value="Genomic_DNA"/>
</dbReference>
<feature type="binding site" evidence="4">
    <location>
        <position position="20"/>
    </location>
    <ligand>
        <name>a divalent metal cation</name>
        <dbReference type="ChEBI" id="CHEBI:60240"/>
        <label>1</label>
    </ligand>
</feature>
<keyword evidence="3 5" id="KW-0378">Hydrolase</keyword>
<comment type="similarity">
    <text evidence="1">Belongs to the metallo-dependent hydrolases superfamily. TatD-type hydrolase family.</text>
</comment>
<organism evidence="5 6">
    <name type="scientific">Pelobacter propionicus (strain DSM 2379 / NBRC 103807 / OttBd1)</name>
    <dbReference type="NCBI Taxonomy" id="338966"/>
    <lineage>
        <taxon>Bacteria</taxon>
        <taxon>Pseudomonadati</taxon>
        <taxon>Thermodesulfobacteriota</taxon>
        <taxon>Desulfuromonadia</taxon>
        <taxon>Desulfuromonadales</taxon>
        <taxon>Desulfuromonadaceae</taxon>
        <taxon>Pelobacter</taxon>
    </lineage>
</organism>
<dbReference type="GO" id="GO:0046872">
    <property type="term" value="F:metal ion binding"/>
    <property type="evidence" value="ECO:0007669"/>
    <property type="project" value="UniProtKB-KW"/>
</dbReference>
<feature type="binding site" evidence="4">
    <location>
        <position position="139"/>
    </location>
    <ligand>
        <name>a divalent metal cation</name>
        <dbReference type="ChEBI" id="CHEBI:60240"/>
        <label>2</label>
    </ligand>
</feature>
<sequence>MNPQESEAQIEDGIRLLDTHCHLNCEPLLSNLPGVLEAAHRAGVVGCVVPGVHPADWELMAGLTREHAGLFPAFGIHPLHADLADGAALERLAQIAASGVALGEIGLDPTYPGALDRQEQAFREQLRLAIRLGLPVLVHCRRLFQRTLTVLREEKAGRVGGIMHAFSGSPEMAREFIRLGFAISLCGTVTWRGAARPVRLAGQIPLESLVLETDAPDMAPEPFRGESNRPSCLREVLVAVAGIRDMLVHDLARATTVNTLRVLGRITLP</sequence>
<evidence type="ECO:0000313" key="5">
    <source>
        <dbReference type="EMBL" id="ABL01198.1"/>
    </source>
</evidence>
<feature type="binding site" evidence="4">
    <location>
        <position position="104"/>
    </location>
    <ligand>
        <name>a divalent metal cation</name>
        <dbReference type="ChEBI" id="CHEBI:60240"/>
        <label>1</label>
    </ligand>
</feature>
<dbReference type="RefSeq" id="WP_011737410.1">
    <property type="nucleotide sequence ID" value="NC_008609.1"/>
</dbReference>
<dbReference type="eggNOG" id="COG0084">
    <property type="taxonomic scope" value="Bacteria"/>
</dbReference>
<dbReference type="AlphaFoldDB" id="A1AV27"/>
<reference evidence="5 6" key="1">
    <citation type="submission" date="2006-10" db="EMBL/GenBank/DDBJ databases">
        <title>Complete sequence of chromosome of Pelobacter propionicus DSM 2379.</title>
        <authorList>
            <consortium name="US DOE Joint Genome Institute"/>
            <person name="Copeland A."/>
            <person name="Lucas S."/>
            <person name="Lapidus A."/>
            <person name="Barry K."/>
            <person name="Detter J.C."/>
            <person name="Glavina del Rio T."/>
            <person name="Hammon N."/>
            <person name="Israni S."/>
            <person name="Dalin E."/>
            <person name="Tice H."/>
            <person name="Pitluck S."/>
            <person name="Saunders E."/>
            <person name="Brettin T."/>
            <person name="Bruce D."/>
            <person name="Han C."/>
            <person name="Tapia R."/>
            <person name="Schmutz J."/>
            <person name="Larimer F."/>
            <person name="Land M."/>
            <person name="Hauser L."/>
            <person name="Kyrpides N."/>
            <person name="Kim E."/>
            <person name="Lovley D."/>
            <person name="Richardson P."/>
        </authorList>
    </citation>
    <scope>NUCLEOTIDE SEQUENCE [LARGE SCALE GENOMIC DNA]</scope>
    <source>
        <strain evidence="6">DSM 2379 / NBRC 103807 / OttBd1</strain>
    </source>
</reference>
<dbReference type="Pfam" id="PF01026">
    <property type="entry name" value="TatD_DNase"/>
    <property type="match status" value="1"/>
</dbReference>
<evidence type="ECO:0000256" key="3">
    <source>
        <dbReference type="ARBA" id="ARBA00022801"/>
    </source>
</evidence>
<dbReference type="PROSITE" id="PS01091">
    <property type="entry name" value="TATD_3"/>
    <property type="match status" value="1"/>
</dbReference>
<protein>
    <submittedName>
        <fullName evidence="5">Hydrolase, TatD family</fullName>
    </submittedName>
</protein>
<dbReference type="PANTHER" id="PTHR46124:SF3">
    <property type="entry name" value="HYDROLASE"/>
    <property type="match status" value="1"/>
</dbReference>
<proteinExistence type="inferred from homology"/>
<dbReference type="Gene3D" id="3.20.20.140">
    <property type="entry name" value="Metal-dependent hydrolases"/>
    <property type="match status" value="1"/>
</dbReference>
<dbReference type="STRING" id="338966.Ppro_3606"/>
<dbReference type="PROSITE" id="PS01137">
    <property type="entry name" value="TATD_1"/>
    <property type="match status" value="1"/>
</dbReference>
<dbReference type="FunFam" id="3.20.20.140:FF:000005">
    <property type="entry name" value="TatD family hydrolase"/>
    <property type="match status" value="1"/>
</dbReference>
<dbReference type="GO" id="GO:0016788">
    <property type="term" value="F:hydrolase activity, acting on ester bonds"/>
    <property type="evidence" value="ECO:0007669"/>
    <property type="project" value="InterPro"/>
</dbReference>
<dbReference type="HOGENOM" id="CLU_031506_0_1_7"/>
<feature type="binding site" evidence="4">
    <location>
        <position position="214"/>
    </location>
    <ligand>
        <name>a divalent metal cation</name>
        <dbReference type="ChEBI" id="CHEBI:60240"/>
        <label>1</label>
    </ligand>
</feature>
<dbReference type="InterPro" id="IPR018228">
    <property type="entry name" value="DNase_TatD-rel_CS"/>
</dbReference>
<feature type="binding site" evidence="4">
    <location>
        <position position="22"/>
    </location>
    <ligand>
        <name>a divalent metal cation</name>
        <dbReference type="ChEBI" id="CHEBI:60240"/>
        <label>1</label>
    </ligand>
</feature>
<dbReference type="PANTHER" id="PTHR46124">
    <property type="entry name" value="D-AMINOACYL-TRNA DEACYLASE"/>
    <property type="match status" value="1"/>
</dbReference>
<dbReference type="InterPro" id="IPR032466">
    <property type="entry name" value="Metal_Hydrolase"/>
</dbReference>
<name>A1AV27_PELPD</name>
<dbReference type="PIRSF" id="PIRSF005902">
    <property type="entry name" value="DNase_TatD"/>
    <property type="match status" value="1"/>
</dbReference>
<dbReference type="SUPFAM" id="SSF51556">
    <property type="entry name" value="Metallo-dependent hydrolases"/>
    <property type="match status" value="1"/>
</dbReference>
<evidence type="ECO:0000256" key="4">
    <source>
        <dbReference type="PIRSR" id="PIRSR005902-1"/>
    </source>
</evidence>
<keyword evidence="6" id="KW-1185">Reference proteome</keyword>
<dbReference type="CDD" id="cd01310">
    <property type="entry name" value="TatD_DNAse"/>
    <property type="match status" value="1"/>
</dbReference>
<keyword evidence="2 4" id="KW-0479">Metal-binding</keyword>
<evidence type="ECO:0000256" key="2">
    <source>
        <dbReference type="ARBA" id="ARBA00022723"/>
    </source>
</evidence>
<dbReference type="Proteomes" id="UP000006732">
    <property type="component" value="Chromosome"/>
</dbReference>
<dbReference type="OrthoDB" id="9810005at2"/>
<feature type="binding site" evidence="4">
    <location>
        <position position="164"/>
    </location>
    <ligand>
        <name>a divalent metal cation</name>
        <dbReference type="ChEBI" id="CHEBI:60240"/>
        <label>2</label>
    </ligand>
</feature>
<accession>A1AV27</accession>